<dbReference type="STRING" id="762983.HMPREF9444_01356"/>
<evidence type="ECO:0000256" key="6">
    <source>
        <dbReference type="ARBA" id="ARBA00023316"/>
    </source>
</evidence>
<dbReference type="PANTHER" id="PTHR21198">
    <property type="entry name" value="GLUTAMATE RACEMASE"/>
    <property type="match status" value="1"/>
</dbReference>
<comment type="pathway">
    <text evidence="7">Cell wall biogenesis; peptidoglycan biosynthesis.</text>
</comment>
<feature type="binding site" evidence="7">
    <location>
        <begin position="187"/>
        <end position="188"/>
    </location>
    <ligand>
        <name>substrate</name>
    </ligand>
</feature>
<dbReference type="RefSeq" id="WP_009143544.1">
    <property type="nucleotide sequence ID" value="NZ_GL831010.1"/>
</dbReference>
<keyword evidence="3 7" id="KW-0133">Cell shape</keyword>
<keyword evidence="9" id="KW-1185">Reference proteome</keyword>
<dbReference type="GO" id="GO:0008881">
    <property type="term" value="F:glutamate racemase activity"/>
    <property type="evidence" value="ECO:0007669"/>
    <property type="project" value="UniProtKB-UniRule"/>
</dbReference>
<proteinExistence type="inferred from homology"/>
<feature type="active site" description="Proton donor/acceptor" evidence="7">
    <location>
        <position position="72"/>
    </location>
</feature>
<organism evidence="8 9">
    <name type="scientific">Succinatimonas hippei (strain DSM 22608 / JCM 16073 / KCTC 15190 / YIT 12066)</name>
    <dbReference type="NCBI Taxonomy" id="762983"/>
    <lineage>
        <taxon>Bacteria</taxon>
        <taxon>Pseudomonadati</taxon>
        <taxon>Pseudomonadota</taxon>
        <taxon>Gammaproteobacteria</taxon>
        <taxon>Aeromonadales</taxon>
        <taxon>Succinivibrionaceae</taxon>
        <taxon>Succinatimonas</taxon>
    </lineage>
</organism>
<dbReference type="InterPro" id="IPR033134">
    <property type="entry name" value="Asp/Glu_racemase_AS_2"/>
</dbReference>
<dbReference type="Proteomes" id="UP000018458">
    <property type="component" value="Unassembled WGS sequence"/>
</dbReference>
<feature type="binding site" evidence="7">
    <location>
        <begin position="40"/>
        <end position="41"/>
    </location>
    <ligand>
        <name>substrate</name>
    </ligand>
</feature>
<evidence type="ECO:0000313" key="8">
    <source>
        <dbReference type="EMBL" id="EFY06835.1"/>
    </source>
</evidence>
<dbReference type="AlphaFoldDB" id="E8LKV6"/>
<evidence type="ECO:0000256" key="4">
    <source>
        <dbReference type="ARBA" id="ARBA00022984"/>
    </source>
</evidence>
<sequence length="267" mass="29528">MFRVLFFDSGLGGTSVFSAVKELNPNCSYYYLFDNECFPYGNKDEAFIIKRTDEILEESVRRFSVSLIIVACNTASTVALPKLRDRIKIPIVGVVPAIKPAAIKSKSKIIGLVATPGTIRRAYTNDLIEKFAKDCKVLKIGTTDLVRLCERKMAGKPVTLTEVAEVFGPWLMLKPEERPDSIVLGCTHFPLVKDEIGTLFPDAVLVDSGEAIGRRVRSLISLNQAPSYEEISDGNHAFYTGNLENLSGYENAFKSLGFKDLTAFSLK</sequence>
<gene>
    <name evidence="7 8" type="primary">murI</name>
    <name evidence="8" type="ORF">HMPREF9444_01356</name>
</gene>
<feature type="binding site" evidence="7">
    <location>
        <begin position="73"/>
        <end position="74"/>
    </location>
    <ligand>
        <name>substrate</name>
    </ligand>
</feature>
<dbReference type="EMBL" id="AEVO01000076">
    <property type="protein sequence ID" value="EFY06835.1"/>
    <property type="molecule type" value="Genomic_DNA"/>
</dbReference>
<comment type="caution">
    <text evidence="8">The sequence shown here is derived from an EMBL/GenBank/DDBJ whole genome shotgun (WGS) entry which is preliminary data.</text>
</comment>
<evidence type="ECO:0000256" key="5">
    <source>
        <dbReference type="ARBA" id="ARBA00023235"/>
    </source>
</evidence>
<dbReference type="InterPro" id="IPR001920">
    <property type="entry name" value="Asp/Glu_race"/>
</dbReference>
<dbReference type="eggNOG" id="COG0796">
    <property type="taxonomic scope" value="Bacteria"/>
</dbReference>
<feature type="binding site" evidence="7">
    <location>
        <begin position="8"/>
        <end position="9"/>
    </location>
    <ligand>
        <name>substrate</name>
    </ligand>
</feature>
<dbReference type="UniPathway" id="UPA00219"/>
<dbReference type="GO" id="GO:0009252">
    <property type="term" value="P:peptidoglycan biosynthetic process"/>
    <property type="evidence" value="ECO:0007669"/>
    <property type="project" value="UniProtKB-UniRule"/>
</dbReference>
<keyword evidence="4 7" id="KW-0573">Peptidoglycan synthesis</keyword>
<evidence type="ECO:0000256" key="7">
    <source>
        <dbReference type="HAMAP-Rule" id="MF_00258"/>
    </source>
</evidence>
<dbReference type="GO" id="GO:0008360">
    <property type="term" value="P:regulation of cell shape"/>
    <property type="evidence" value="ECO:0007669"/>
    <property type="project" value="UniProtKB-KW"/>
</dbReference>
<dbReference type="Pfam" id="PF01177">
    <property type="entry name" value="Asp_Glu_race"/>
    <property type="match status" value="1"/>
</dbReference>
<dbReference type="GO" id="GO:0071555">
    <property type="term" value="P:cell wall organization"/>
    <property type="evidence" value="ECO:0007669"/>
    <property type="project" value="UniProtKB-KW"/>
</dbReference>
<comment type="similarity">
    <text evidence="7">Belongs to the aspartate/glutamate racemases family.</text>
</comment>
<comment type="catalytic activity">
    <reaction evidence="1 7">
        <text>L-glutamate = D-glutamate</text>
        <dbReference type="Rhea" id="RHEA:12813"/>
        <dbReference type="ChEBI" id="CHEBI:29985"/>
        <dbReference type="ChEBI" id="CHEBI:29986"/>
        <dbReference type="EC" id="5.1.1.3"/>
    </reaction>
</comment>
<evidence type="ECO:0000256" key="1">
    <source>
        <dbReference type="ARBA" id="ARBA00001602"/>
    </source>
</evidence>
<dbReference type="InterPro" id="IPR018187">
    <property type="entry name" value="Asp/Glu_racemase_AS_1"/>
</dbReference>
<accession>E8LKV6</accession>
<keyword evidence="5 7" id="KW-0413">Isomerase</keyword>
<dbReference type="EC" id="5.1.1.3" evidence="2 7"/>
<reference evidence="8 9" key="1">
    <citation type="submission" date="2011-01" db="EMBL/GenBank/DDBJ databases">
        <authorList>
            <person name="Weinstock G."/>
            <person name="Sodergren E."/>
            <person name="Clifton S."/>
            <person name="Fulton L."/>
            <person name="Fulton B."/>
            <person name="Courtney L."/>
            <person name="Fronick C."/>
            <person name="Harrison M."/>
            <person name="Strong C."/>
            <person name="Farmer C."/>
            <person name="Delahaunty K."/>
            <person name="Markovic C."/>
            <person name="Hall O."/>
            <person name="Minx P."/>
            <person name="Tomlinson C."/>
            <person name="Mitreva M."/>
            <person name="Hou S."/>
            <person name="Chen J."/>
            <person name="Wollam A."/>
            <person name="Pepin K.H."/>
            <person name="Johnson M."/>
            <person name="Bhonagiri V."/>
            <person name="Zhang X."/>
            <person name="Suruliraj S."/>
            <person name="Warren W."/>
            <person name="Chinwalla A."/>
            <person name="Mardis E.R."/>
            <person name="Wilson R.K."/>
        </authorList>
    </citation>
    <scope>NUCLEOTIDE SEQUENCE [LARGE SCALE GENOMIC DNA]</scope>
    <source>
        <strain evidence="9">DSM 22608 / JCM 16073 / KCTC 15190 / YIT 12066</strain>
    </source>
</reference>
<dbReference type="OrthoDB" id="9801055at2"/>
<dbReference type="SUPFAM" id="SSF53681">
    <property type="entry name" value="Aspartate/glutamate racemase"/>
    <property type="match status" value="2"/>
</dbReference>
<evidence type="ECO:0000313" key="9">
    <source>
        <dbReference type="Proteomes" id="UP000018458"/>
    </source>
</evidence>
<dbReference type="InterPro" id="IPR004391">
    <property type="entry name" value="Glu_race"/>
</dbReference>
<dbReference type="PROSITE" id="PS00924">
    <property type="entry name" value="ASP_GLU_RACEMASE_2"/>
    <property type="match status" value="1"/>
</dbReference>
<protein>
    <recommendedName>
        <fullName evidence="2 7">Glutamate racemase</fullName>
        <ecNumber evidence="2 7">5.1.1.3</ecNumber>
    </recommendedName>
</protein>
<dbReference type="InterPro" id="IPR015942">
    <property type="entry name" value="Asp/Glu/hydantoin_racemase"/>
</dbReference>
<dbReference type="PROSITE" id="PS00923">
    <property type="entry name" value="ASP_GLU_RACEMASE_1"/>
    <property type="match status" value="1"/>
</dbReference>
<dbReference type="Gene3D" id="3.40.50.1860">
    <property type="match status" value="2"/>
</dbReference>
<dbReference type="NCBIfam" id="TIGR00067">
    <property type="entry name" value="glut_race"/>
    <property type="match status" value="1"/>
</dbReference>
<name>E8LKV6_SUCHY</name>
<dbReference type="HOGENOM" id="CLU_052344_2_0_6"/>
<evidence type="ECO:0000256" key="3">
    <source>
        <dbReference type="ARBA" id="ARBA00022960"/>
    </source>
</evidence>
<dbReference type="HAMAP" id="MF_00258">
    <property type="entry name" value="Glu_racemase"/>
    <property type="match status" value="1"/>
</dbReference>
<dbReference type="PANTHER" id="PTHR21198:SF2">
    <property type="entry name" value="GLUTAMATE RACEMASE"/>
    <property type="match status" value="1"/>
</dbReference>
<keyword evidence="6 7" id="KW-0961">Cell wall biogenesis/degradation</keyword>
<comment type="function">
    <text evidence="7">Provides the (R)-glutamate required for cell wall biosynthesis.</text>
</comment>
<evidence type="ECO:0000256" key="2">
    <source>
        <dbReference type="ARBA" id="ARBA00013090"/>
    </source>
</evidence>
<feature type="active site" description="Proton donor/acceptor" evidence="7">
    <location>
        <position position="186"/>
    </location>
</feature>